<proteinExistence type="predicted"/>
<protein>
    <submittedName>
        <fullName evidence="1">Uncharacterized protein</fullName>
    </submittedName>
</protein>
<evidence type="ECO:0000313" key="2">
    <source>
        <dbReference type="Proteomes" id="UP000016943"/>
    </source>
</evidence>
<dbReference type="Proteomes" id="UP000016943">
    <property type="component" value="Chromosome"/>
</dbReference>
<dbReference type="HOGENOM" id="CLU_3388926_0_0_11"/>
<gene>
    <name evidence="1" type="ORF">CARG_06825</name>
</gene>
<organism evidence="1 2">
    <name type="scientific">Corynebacterium argentoratense DSM 44202</name>
    <dbReference type="NCBI Taxonomy" id="1348662"/>
    <lineage>
        <taxon>Bacteria</taxon>
        <taxon>Bacillati</taxon>
        <taxon>Actinomycetota</taxon>
        <taxon>Actinomycetes</taxon>
        <taxon>Mycobacteriales</taxon>
        <taxon>Corynebacteriaceae</taxon>
        <taxon>Corynebacterium</taxon>
    </lineage>
</organism>
<reference evidence="1 2" key="1">
    <citation type="journal article" date="2013" name="Genome Announc.">
        <title>Whole-Genome Sequence of the Clinical Strain Corynebacterium argentoratense DSM 44202, Isolated from a Human Throat Specimen.</title>
        <authorList>
            <person name="Bomholt C."/>
            <person name="Glaub A."/>
            <person name="Gravermann K."/>
            <person name="Albersmeier A."/>
            <person name="Brinkrolf K."/>
            <person name="Ruckert C."/>
            <person name="Tauch A."/>
        </authorList>
    </citation>
    <scope>NUCLEOTIDE SEQUENCE [LARGE SCALE GENOMIC DNA]</scope>
    <source>
        <strain evidence="1">DSM 44202</strain>
    </source>
</reference>
<keyword evidence="2" id="KW-1185">Reference proteome</keyword>
<accession>U3GVX2</accession>
<dbReference type="AlphaFoldDB" id="U3GVX2"/>
<dbReference type="EMBL" id="CP006365">
    <property type="protein sequence ID" value="AGU15489.1"/>
    <property type="molecule type" value="Genomic_DNA"/>
</dbReference>
<dbReference type="KEGG" id="caz:CARG_06825"/>
<name>U3GVX2_9CORY</name>
<evidence type="ECO:0000313" key="1">
    <source>
        <dbReference type="EMBL" id="AGU15489.1"/>
    </source>
</evidence>
<sequence>MVCILAGRLGVVLYAVNIIDVDRRWLVPDNEA</sequence>